<dbReference type="EMBL" id="JAPFFF010000015">
    <property type="protein sequence ID" value="KAK8866635.1"/>
    <property type="molecule type" value="Genomic_DNA"/>
</dbReference>
<organism evidence="2 3">
    <name type="scientific">Tritrichomonas musculus</name>
    <dbReference type="NCBI Taxonomy" id="1915356"/>
    <lineage>
        <taxon>Eukaryota</taxon>
        <taxon>Metamonada</taxon>
        <taxon>Parabasalia</taxon>
        <taxon>Tritrichomonadida</taxon>
        <taxon>Tritrichomonadidae</taxon>
        <taxon>Tritrichomonas</taxon>
    </lineage>
</organism>
<evidence type="ECO:0000256" key="1">
    <source>
        <dbReference type="SAM" id="Coils"/>
    </source>
</evidence>
<feature type="coiled-coil region" evidence="1">
    <location>
        <begin position="23"/>
        <end position="139"/>
    </location>
</feature>
<gene>
    <name evidence="2" type="ORF">M9Y10_009601</name>
</gene>
<accession>A0ABR2INZ0</accession>
<evidence type="ECO:0000313" key="2">
    <source>
        <dbReference type="EMBL" id="KAK8866635.1"/>
    </source>
</evidence>
<keyword evidence="3" id="KW-1185">Reference proteome</keyword>
<keyword evidence="1" id="KW-0175">Coiled coil</keyword>
<feature type="coiled-coil region" evidence="1">
    <location>
        <begin position="166"/>
        <end position="348"/>
    </location>
</feature>
<comment type="caution">
    <text evidence="2">The sequence shown here is derived from an EMBL/GenBank/DDBJ whole genome shotgun (WGS) entry which is preliminary data.</text>
</comment>
<name>A0ABR2INZ0_9EUKA</name>
<evidence type="ECO:0000313" key="3">
    <source>
        <dbReference type="Proteomes" id="UP001470230"/>
    </source>
</evidence>
<proteinExistence type="predicted"/>
<sequence>MNEEMNILNDIDDIYDERASAMKNQFKQQTEQENKKISEIIEKEKKEYQELINQLNKRNEELDNELDFIKSDYFKKKKSLQKIILSQQNNIDALQKTQHSFDSSSDTSEIQVQNLETEINQLNNTSKIVENSIEHVQNEIDETYQMIDAVPSNNSEILEIAKRQIARKIQNQIYNAQEELEEANTYHISLQDEISLSQSLIKGILKENDQFKLRIQEKQKKLDAFQKQNNILSKNLDDSRGLISVSNLKTTLKNSMTKLNIEIAEIENEYRNKFHQIDSENYTITKELDERLQIIEVLNTKIRDLTMEALNAKDEAKKKVNMVKQRNFEEINDIQQRFQNQLENALQNQRNSILASIKQSD</sequence>
<protein>
    <submittedName>
        <fullName evidence="2">Uncharacterized protein</fullName>
    </submittedName>
</protein>
<dbReference type="Proteomes" id="UP001470230">
    <property type="component" value="Unassembled WGS sequence"/>
</dbReference>
<reference evidence="2 3" key="1">
    <citation type="submission" date="2024-04" db="EMBL/GenBank/DDBJ databases">
        <title>Tritrichomonas musculus Genome.</title>
        <authorList>
            <person name="Alves-Ferreira E."/>
            <person name="Grigg M."/>
            <person name="Lorenzi H."/>
            <person name="Galac M."/>
        </authorList>
    </citation>
    <scope>NUCLEOTIDE SEQUENCE [LARGE SCALE GENOMIC DNA]</scope>
    <source>
        <strain evidence="2 3">EAF2021</strain>
    </source>
</reference>